<evidence type="ECO:0000313" key="2">
    <source>
        <dbReference type="EMBL" id="MED6245002.1"/>
    </source>
</evidence>
<dbReference type="Proteomes" id="UP001345963">
    <property type="component" value="Unassembled WGS sequence"/>
</dbReference>
<comment type="caution">
    <text evidence="2">The sequence shown here is derived from an EMBL/GenBank/DDBJ whole genome shotgun (WGS) entry which is preliminary data.</text>
</comment>
<keyword evidence="3" id="KW-1185">Reference proteome</keyword>
<gene>
    <name evidence="2" type="ORF">ATANTOWER_029427</name>
</gene>
<sequence length="131" mass="14693">MDILNRNTMLPDSLVISMHSALGWASDCMNCINAAWHGDQPVVLLRCDGNPLMEDFRSSSLLVLVSLIFLLTIFHRFSMGLRSGQFCWPVNTMVIEPAFGTFGNVGRYQFLLGSETSISIKLESRRKHEGL</sequence>
<proteinExistence type="predicted"/>
<accession>A0ABU7B3C5</accession>
<keyword evidence="1" id="KW-0812">Transmembrane</keyword>
<feature type="transmembrane region" description="Helical" evidence="1">
    <location>
        <begin position="56"/>
        <end position="74"/>
    </location>
</feature>
<reference evidence="2 3" key="1">
    <citation type="submission" date="2021-07" db="EMBL/GenBank/DDBJ databases">
        <authorList>
            <person name="Palmer J.M."/>
        </authorList>
    </citation>
    <scope>NUCLEOTIDE SEQUENCE [LARGE SCALE GENOMIC DNA]</scope>
    <source>
        <strain evidence="2 3">AT_MEX2019</strain>
        <tissue evidence="2">Muscle</tissue>
    </source>
</reference>
<name>A0ABU7B3C5_9TELE</name>
<organism evidence="2 3">
    <name type="scientific">Ataeniobius toweri</name>
    <dbReference type="NCBI Taxonomy" id="208326"/>
    <lineage>
        <taxon>Eukaryota</taxon>
        <taxon>Metazoa</taxon>
        <taxon>Chordata</taxon>
        <taxon>Craniata</taxon>
        <taxon>Vertebrata</taxon>
        <taxon>Euteleostomi</taxon>
        <taxon>Actinopterygii</taxon>
        <taxon>Neopterygii</taxon>
        <taxon>Teleostei</taxon>
        <taxon>Neoteleostei</taxon>
        <taxon>Acanthomorphata</taxon>
        <taxon>Ovalentaria</taxon>
        <taxon>Atherinomorphae</taxon>
        <taxon>Cyprinodontiformes</taxon>
        <taxon>Goodeidae</taxon>
        <taxon>Ataeniobius</taxon>
    </lineage>
</organism>
<evidence type="ECO:0000313" key="3">
    <source>
        <dbReference type="Proteomes" id="UP001345963"/>
    </source>
</evidence>
<keyword evidence="1" id="KW-0472">Membrane</keyword>
<evidence type="ECO:0000256" key="1">
    <source>
        <dbReference type="SAM" id="Phobius"/>
    </source>
</evidence>
<dbReference type="EMBL" id="JAHUTI010040100">
    <property type="protein sequence ID" value="MED6245002.1"/>
    <property type="molecule type" value="Genomic_DNA"/>
</dbReference>
<protein>
    <submittedName>
        <fullName evidence="2">Uncharacterized protein</fullName>
    </submittedName>
</protein>
<keyword evidence="1" id="KW-1133">Transmembrane helix</keyword>